<feature type="domain" description="IrrE N-terminal-like" evidence="1">
    <location>
        <begin position="87"/>
        <end position="143"/>
    </location>
</feature>
<name>A0AB73NUG1_YERKR</name>
<evidence type="ECO:0000313" key="3">
    <source>
        <dbReference type="Proteomes" id="UP000195840"/>
    </source>
</evidence>
<accession>A0AB73NUG1</accession>
<dbReference type="AlphaFoldDB" id="A0AB73NUG1"/>
<comment type="caution">
    <text evidence="2">The sequence shown here is derived from an EMBL/GenBank/DDBJ whole genome shotgun (WGS) entry which is preliminary data.</text>
</comment>
<dbReference type="Proteomes" id="UP000195840">
    <property type="component" value="Unassembled WGS sequence"/>
</dbReference>
<gene>
    <name evidence="2" type="ORF">CBW52_07380</name>
</gene>
<organism evidence="2 3">
    <name type="scientific">Yersinia kristensenii</name>
    <dbReference type="NCBI Taxonomy" id="28152"/>
    <lineage>
        <taxon>Bacteria</taxon>
        <taxon>Pseudomonadati</taxon>
        <taxon>Pseudomonadota</taxon>
        <taxon>Gammaproteobacteria</taxon>
        <taxon>Enterobacterales</taxon>
        <taxon>Yersiniaceae</taxon>
        <taxon>Yersinia</taxon>
    </lineage>
</organism>
<dbReference type="Pfam" id="PF06114">
    <property type="entry name" value="Peptidase_M78"/>
    <property type="match status" value="1"/>
</dbReference>
<dbReference type="InterPro" id="IPR010359">
    <property type="entry name" value="IrrE_HExxH"/>
</dbReference>
<reference evidence="2 3" key="1">
    <citation type="submission" date="2017-05" db="EMBL/GenBank/DDBJ databases">
        <title>Whole genome sequencing of Yersinia kristensenii.</title>
        <authorList>
            <person name="Campioni F."/>
        </authorList>
    </citation>
    <scope>NUCLEOTIDE SEQUENCE [LARGE SCALE GENOMIC DNA]</scope>
    <source>
        <strain evidence="2 3">CFSAN060538</strain>
    </source>
</reference>
<evidence type="ECO:0000313" key="2">
    <source>
        <dbReference type="EMBL" id="OVZ80927.1"/>
    </source>
</evidence>
<keyword evidence="3" id="KW-1185">Reference proteome</keyword>
<dbReference type="EMBL" id="NHOG01000009">
    <property type="protein sequence ID" value="OVZ80927.1"/>
    <property type="molecule type" value="Genomic_DNA"/>
</dbReference>
<proteinExistence type="predicted"/>
<sequence>MDQSATYQMRGNRVSPMKVDEITNKAINFCNEFGLTPSRKKKKRYDDVFEMLAYYGITLDVMEDRAWEKITLDLTIGHCDPSTLTITVPKRIYEMASMGERSALSIMMHELGHLLLGHKPVLHFSNAHPLQIEDAEWQADTFAEVVLERMGYSMAQLTFDFYM</sequence>
<protein>
    <submittedName>
        <fullName evidence="2">Toxin</fullName>
    </submittedName>
</protein>
<evidence type="ECO:0000259" key="1">
    <source>
        <dbReference type="Pfam" id="PF06114"/>
    </source>
</evidence>